<organism evidence="3 4">
    <name type="scientific">Gongylonema pulchrum</name>
    <dbReference type="NCBI Taxonomy" id="637853"/>
    <lineage>
        <taxon>Eukaryota</taxon>
        <taxon>Metazoa</taxon>
        <taxon>Ecdysozoa</taxon>
        <taxon>Nematoda</taxon>
        <taxon>Chromadorea</taxon>
        <taxon>Rhabditida</taxon>
        <taxon>Spirurina</taxon>
        <taxon>Spiruromorpha</taxon>
        <taxon>Spiruroidea</taxon>
        <taxon>Gongylonematidae</taxon>
        <taxon>Gongylonema</taxon>
    </lineage>
</organism>
<feature type="region of interest" description="Disordered" evidence="2">
    <location>
        <begin position="74"/>
        <end position="130"/>
    </location>
</feature>
<reference evidence="3 4" key="1">
    <citation type="submission" date="2018-11" db="EMBL/GenBank/DDBJ databases">
        <authorList>
            <consortium name="Pathogen Informatics"/>
        </authorList>
    </citation>
    <scope>NUCLEOTIDE SEQUENCE [LARGE SCALE GENOMIC DNA]</scope>
</reference>
<feature type="compositionally biased region" description="Polar residues" evidence="2">
    <location>
        <begin position="74"/>
        <end position="86"/>
    </location>
</feature>
<dbReference type="InterPro" id="IPR005026">
    <property type="entry name" value="SAPAP"/>
</dbReference>
<gene>
    <name evidence="3" type="ORF">GPUH_LOCUS9658</name>
</gene>
<name>A0A3P6SZD8_9BILA</name>
<dbReference type="AlphaFoldDB" id="A0A3P6SZD8"/>
<proteinExistence type="inferred from homology"/>
<dbReference type="Pfam" id="PF03359">
    <property type="entry name" value="GKAP"/>
    <property type="match status" value="1"/>
</dbReference>
<dbReference type="GO" id="GO:0060090">
    <property type="term" value="F:molecular adaptor activity"/>
    <property type="evidence" value="ECO:0007669"/>
    <property type="project" value="TreeGrafter"/>
</dbReference>
<sequence>MRSAIGKTNLLLDKKLATFDDLVQKHLNQGAHDPQRVLLDDLAGYWALISMQLDQLEEEFREISLLRENNWIQQTSPSGAADTNSAEVKHGRAVCPPVANGERLSPEPHSTQSSATIPTRREKKLVKTRK</sequence>
<dbReference type="GO" id="GO:0099572">
    <property type="term" value="C:postsynaptic specialization"/>
    <property type="evidence" value="ECO:0007669"/>
    <property type="project" value="TreeGrafter"/>
</dbReference>
<dbReference type="Proteomes" id="UP000271098">
    <property type="component" value="Unassembled WGS sequence"/>
</dbReference>
<feature type="compositionally biased region" description="Polar residues" evidence="2">
    <location>
        <begin position="108"/>
        <end position="117"/>
    </location>
</feature>
<keyword evidence="4" id="KW-1185">Reference proteome</keyword>
<dbReference type="GO" id="GO:0098978">
    <property type="term" value="C:glutamatergic synapse"/>
    <property type="evidence" value="ECO:0007669"/>
    <property type="project" value="TreeGrafter"/>
</dbReference>
<dbReference type="EMBL" id="UYRT01032720">
    <property type="protein sequence ID" value="VDK75563.1"/>
    <property type="molecule type" value="Genomic_DNA"/>
</dbReference>
<dbReference type="PANTHER" id="PTHR12353:SF31">
    <property type="entry name" value="LD44824P"/>
    <property type="match status" value="1"/>
</dbReference>
<dbReference type="PANTHER" id="PTHR12353">
    <property type="entry name" value="DISKS LARGE-ASSOCIATED PROTEIN DAP SAP90/PSD-95-ASSOCIATED PROTEIN"/>
    <property type="match status" value="1"/>
</dbReference>
<comment type="similarity">
    <text evidence="1">Belongs to the SAPAP family.</text>
</comment>
<dbReference type="GO" id="GO:0023052">
    <property type="term" value="P:signaling"/>
    <property type="evidence" value="ECO:0007669"/>
    <property type="project" value="InterPro"/>
</dbReference>
<accession>A0A3P6SZD8</accession>
<evidence type="ECO:0000256" key="1">
    <source>
        <dbReference type="ARBA" id="ARBA00008839"/>
    </source>
</evidence>
<dbReference type="OrthoDB" id="10036956at2759"/>
<evidence type="ECO:0000256" key="2">
    <source>
        <dbReference type="SAM" id="MobiDB-lite"/>
    </source>
</evidence>
<feature type="compositionally biased region" description="Basic residues" evidence="2">
    <location>
        <begin position="121"/>
        <end position="130"/>
    </location>
</feature>
<evidence type="ECO:0000313" key="3">
    <source>
        <dbReference type="EMBL" id="VDK75563.1"/>
    </source>
</evidence>
<protein>
    <submittedName>
        <fullName evidence="3">Uncharacterized protein</fullName>
    </submittedName>
</protein>
<evidence type="ECO:0000313" key="4">
    <source>
        <dbReference type="Proteomes" id="UP000271098"/>
    </source>
</evidence>